<reference evidence="12 13" key="1">
    <citation type="submission" date="2019-07" db="EMBL/GenBank/DDBJ databases">
        <title>Description of 53C-WASEF.</title>
        <authorList>
            <person name="Pitt A."/>
            <person name="Hahn M.W."/>
        </authorList>
    </citation>
    <scope>NUCLEOTIDE SEQUENCE [LARGE SCALE GENOMIC DNA]</scope>
    <source>
        <strain evidence="12 13">53C-WASEF</strain>
    </source>
</reference>
<keyword evidence="8 10" id="KW-0811">Translocation</keyword>
<evidence type="ECO:0000256" key="5">
    <source>
        <dbReference type="ARBA" id="ARBA00022692"/>
    </source>
</evidence>
<keyword evidence="5 10" id="KW-0812">Transmembrane</keyword>
<proteinExistence type="inferred from homology"/>
<dbReference type="EMBL" id="VMBG01000001">
    <property type="protein sequence ID" value="TSJ78027.1"/>
    <property type="molecule type" value="Genomic_DNA"/>
</dbReference>
<evidence type="ECO:0000256" key="11">
    <source>
        <dbReference type="SAM" id="MobiDB-lite"/>
    </source>
</evidence>
<sequence>MSILIGIFTFVLILVSVFLVLVVLAQKAKTDGGMGATLGGGATEAAFGADTGNVLTKATINAAVIFFVLTFGLYLSHIYVSKHHKSTEGQLPAIAAPAATTPAVEQTTTAAPAEAPAVTLPAAATAAPSEAAKP</sequence>
<evidence type="ECO:0000256" key="10">
    <source>
        <dbReference type="RuleBase" id="RU365087"/>
    </source>
</evidence>
<dbReference type="Proteomes" id="UP000315648">
    <property type="component" value="Unassembled WGS sequence"/>
</dbReference>
<evidence type="ECO:0000256" key="2">
    <source>
        <dbReference type="ARBA" id="ARBA00008445"/>
    </source>
</evidence>
<keyword evidence="3 10" id="KW-0813">Transport</keyword>
<comment type="subcellular location">
    <subcellularLocation>
        <location evidence="1 10">Cell membrane</location>
        <topology evidence="1 10">Multi-pass membrane protein</topology>
    </subcellularLocation>
</comment>
<dbReference type="PANTHER" id="PTHR34182">
    <property type="entry name" value="PROTEIN-EXPORT MEMBRANE PROTEIN SECG"/>
    <property type="match status" value="1"/>
</dbReference>
<feature type="region of interest" description="Disordered" evidence="11">
    <location>
        <begin position="105"/>
        <end position="134"/>
    </location>
</feature>
<evidence type="ECO:0000313" key="13">
    <source>
        <dbReference type="Proteomes" id="UP000315648"/>
    </source>
</evidence>
<keyword evidence="13" id="KW-1185">Reference proteome</keyword>
<organism evidence="12 13">
    <name type="scientific">Rariglobus hedericola</name>
    <dbReference type="NCBI Taxonomy" id="2597822"/>
    <lineage>
        <taxon>Bacteria</taxon>
        <taxon>Pseudomonadati</taxon>
        <taxon>Verrucomicrobiota</taxon>
        <taxon>Opitutia</taxon>
        <taxon>Opitutales</taxon>
        <taxon>Opitutaceae</taxon>
        <taxon>Rariglobus</taxon>
    </lineage>
</organism>
<name>A0A556QN25_9BACT</name>
<comment type="similarity">
    <text evidence="2 10">Belongs to the SecG family.</text>
</comment>
<comment type="function">
    <text evidence="10">Involved in protein export. Participates in an early event of protein translocation.</text>
</comment>
<evidence type="ECO:0000313" key="12">
    <source>
        <dbReference type="EMBL" id="TSJ78027.1"/>
    </source>
</evidence>
<dbReference type="AlphaFoldDB" id="A0A556QN25"/>
<comment type="caution">
    <text evidence="10">Lacks conserved residue(s) required for the propagation of feature annotation.</text>
</comment>
<comment type="caution">
    <text evidence="12">The sequence shown here is derived from an EMBL/GenBank/DDBJ whole genome shotgun (WGS) entry which is preliminary data.</text>
</comment>
<accession>A0A556QN25</accession>
<evidence type="ECO:0000256" key="1">
    <source>
        <dbReference type="ARBA" id="ARBA00004651"/>
    </source>
</evidence>
<dbReference type="GO" id="GO:0043952">
    <property type="term" value="P:protein transport by the Sec complex"/>
    <property type="evidence" value="ECO:0007669"/>
    <property type="project" value="TreeGrafter"/>
</dbReference>
<feature type="transmembrane region" description="Helical" evidence="10">
    <location>
        <begin position="60"/>
        <end position="80"/>
    </location>
</feature>
<dbReference type="GO" id="GO:0009306">
    <property type="term" value="P:protein secretion"/>
    <property type="evidence" value="ECO:0007669"/>
    <property type="project" value="UniProtKB-UniRule"/>
</dbReference>
<gene>
    <name evidence="12" type="primary">secG</name>
    <name evidence="12" type="ORF">FPL22_01575</name>
</gene>
<evidence type="ECO:0000256" key="4">
    <source>
        <dbReference type="ARBA" id="ARBA00022475"/>
    </source>
</evidence>
<dbReference type="GO" id="GO:0065002">
    <property type="term" value="P:intracellular protein transmembrane transport"/>
    <property type="evidence" value="ECO:0007669"/>
    <property type="project" value="TreeGrafter"/>
</dbReference>
<dbReference type="PANTHER" id="PTHR34182:SF1">
    <property type="entry name" value="PROTEIN-EXPORT MEMBRANE PROTEIN SECG"/>
    <property type="match status" value="1"/>
</dbReference>
<dbReference type="GO" id="GO:0005886">
    <property type="term" value="C:plasma membrane"/>
    <property type="evidence" value="ECO:0007669"/>
    <property type="project" value="UniProtKB-SubCell"/>
</dbReference>
<keyword evidence="4 10" id="KW-1003">Cell membrane</keyword>
<evidence type="ECO:0000256" key="3">
    <source>
        <dbReference type="ARBA" id="ARBA00022448"/>
    </source>
</evidence>
<dbReference type="InterPro" id="IPR004692">
    <property type="entry name" value="SecG"/>
</dbReference>
<dbReference type="GO" id="GO:0015450">
    <property type="term" value="F:protein-transporting ATPase activity"/>
    <property type="evidence" value="ECO:0007669"/>
    <property type="project" value="UniProtKB-UniRule"/>
</dbReference>
<keyword evidence="9 10" id="KW-0472">Membrane</keyword>
<evidence type="ECO:0000256" key="8">
    <source>
        <dbReference type="ARBA" id="ARBA00023010"/>
    </source>
</evidence>
<dbReference type="Pfam" id="PF03840">
    <property type="entry name" value="SecG"/>
    <property type="match status" value="1"/>
</dbReference>
<keyword evidence="6 10" id="KW-0653">Protein transport</keyword>
<evidence type="ECO:0000256" key="7">
    <source>
        <dbReference type="ARBA" id="ARBA00022989"/>
    </source>
</evidence>
<protein>
    <recommendedName>
        <fullName evidence="10">Protein-export membrane protein SecG</fullName>
    </recommendedName>
</protein>
<dbReference type="RefSeq" id="WP_144228368.1">
    <property type="nucleotide sequence ID" value="NZ_CBCRVV010000001.1"/>
</dbReference>
<evidence type="ECO:0000256" key="6">
    <source>
        <dbReference type="ARBA" id="ARBA00022927"/>
    </source>
</evidence>
<dbReference type="OrthoDB" id="200003at2"/>
<keyword evidence="7 10" id="KW-1133">Transmembrane helix</keyword>
<dbReference type="NCBIfam" id="TIGR00810">
    <property type="entry name" value="secG"/>
    <property type="match status" value="1"/>
</dbReference>
<evidence type="ECO:0000256" key="9">
    <source>
        <dbReference type="ARBA" id="ARBA00023136"/>
    </source>
</evidence>